<feature type="non-terminal residue" evidence="2">
    <location>
        <position position="1"/>
    </location>
</feature>
<comment type="caution">
    <text evidence="2">The sequence shown here is derived from an EMBL/GenBank/DDBJ whole genome shotgun (WGS) entry which is preliminary data.</text>
</comment>
<evidence type="ECO:0000313" key="3">
    <source>
        <dbReference type="Proteomes" id="UP000258309"/>
    </source>
</evidence>
<reference evidence="2 3" key="1">
    <citation type="submission" date="2018-05" db="EMBL/GenBank/DDBJ databases">
        <title>Draft genome sequence of Scytalidium lignicola DSM 105466, a ubiquitous saprotrophic fungus.</title>
        <authorList>
            <person name="Buettner E."/>
            <person name="Gebauer A.M."/>
            <person name="Hofrichter M."/>
            <person name="Liers C."/>
            <person name="Kellner H."/>
        </authorList>
    </citation>
    <scope>NUCLEOTIDE SEQUENCE [LARGE SCALE GENOMIC DNA]</scope>
    <source>
        <strain evidence="2 3">DSM 105466</strain>
    </source>
</reference>
<keyword evidence="3" id="KW-1185">Reference proteome</keyword>
<evidence type="ECO:0000259" key="1">
    <source>
        <dbReference type="Pfam" id="PF12770"/>
    </source>
</evidence>
<dbReference type="STRING" id="5539.A0A3E2HAT0"/>
<name>A0A3E2HAT0_SCYLI</name>
<dbReference type="AlphaFoldDB" id="A0A3E2HAT0"/>
<dbReference type="InterPro" id="IPR024983">
    <property type="entry name" value="CHAT_dom"/>
</dbReference>
<dbReference type="Proteomes" id="UP000258309">
    <property type="component" value="Unassembled WGS sequence"/>
</dbReference>
<dbReference type="OrthoDB" id="5301473at2759"/>
<dbReference type="Gene3D" id="3.40.50.300">
    <property type="entry name" value="P-loop containing nucleotide triphosphate hydrolases"/>
    <property type="match status" value="1"/>
</dbReference>
<proteinExistence type="predicted"/>
<evidence type="ECO:0000313" key="2">
    <source>
        <dbReference type="EMBL" id="RFU30417.1"/>
    </source>
</evidence>
<organism evidence="2 3">
    <name type="scientific">Scytalidium lignicola</name>
    <name type="common">Hyphomycete</name>
    <dbReference type="NCBI Taxonomy" id="5539"/>
    <lineage>
        <taxon>Eukaryota</taxon>
        <taxon>Fungi</taxon>
        <taxon>Dikarya</taxon>
        <taxon>Ascomycota</taxon>
        <taxon>Pezizomycotina</taxon>
        <taxon>Leotiomycetes</taxon>
        <taxon>Leotiomycetes incertae sedis</taxon>
        <taxon>Scytalidium</taxon>
    </lineage>
</organism>
<protein>
    <recommendedName>
        <fullName evidence="1">CHAT domain-containing protein</fullName>
    </recommendedName>
</protein>
<dbReference type="EMBL" id="NCSJ02000100">
    <property type="protein sequence ID" value="RFU30417.1"/>
    <property type="molecule type" value="Genomic_DNA"/>
</dbReference>
<feature type="non-terminal residue" evidence="2">
    <location>
        <position position="1194"/>
    </location>
</feature>
<dbReference type="SUPFAM" id="SSF52540">
    <property type="entry name" value="P-loop containing nucleoside triphosphate hydrolases"/>
    <property type="match status" value="1"/>
</dbReference>
<dbReference type="InterPro" id="IPR027417">
    <property type="entry name" value="P-loop_NTPase"/>
</dbReference>
<gene>
    <name evidence="2" type="ORF">B7463_g5906</name>
</gene>
<dbReference type="Pfam" id="PF12770">
    <property type="entry name" value="CHAT"/>
    <property type="match status" value="1"/>
</dbReference>
<sequence length="1194" mass="135374">MLTLSLLDRSGLGDFRGRLRSGAGNLRLITDPSFGMKAITEEDLRWYLEDYAPKYPYDITRASQVEVDLMTYGQTLVDSFQVLSIEMVRLVLSSYKNEDEPIVIDVLDNECPSLLQAIHWEVLESAASWNPEASGHANVLVRRKIVSSFPRLVPTDLSSRKKPTFNILLVNSRPNKVKDINPLLGIRGIIETLSKLEPRLRDTINFEIVRPGTWSAFEDHLIFRTNQWHQSGGTGPWFDIVHFDVHGEIVEGNSHLIFLSKGGKSALAVSASTMAQLLRHCKIESVFINSCLSAKALGFDTSNLAEFLIRNGIRSAIAMSFAFTSSAAKRLITNFYSIYLLDPLKNMDKALKYSRDALQTNMEREATFGLKVHVKDFIIPVLYIDHHWKNEYIVPEVSLEPPDPDSYTMNAAPQPSIVRVLAQNDLETQLQSNHANFGGREQDIMEIEALLLRNAKSNILVLHGMAGAGKSALIQFLGWWWGITELVQNTIYYSLAPDLITQEHEIPKELVSVDGLYFQNELYRYLQQQRRLFIIDDFDAMLHPRFTKDREVSYTDIQKEQLRNFISRLRGGRSLVILVSRCKHDWLNLGIRAQYCLRELAHYDSTLLASSCLRDLNLSHMLENRENTVYLGHFVAYVDHNPQAILTFLRVLKEDQQISNPRKLLETLQTGFVTLSPSYERQMCMLFIRRLKLTPGLNGMLLHGLAPLWSTFTEDWFESLSESLKQEKPTVAPSKNEVLEFFVSNAVDTGWLEIEGESAARKTVFRIDPILSNLLRETISWGEDHNPVKKWEAVCTSTTAIYHWFQLQNMTTQDIATPTLEPVIQHEISNYLYALGVCLYLMPYQPTFTDAGYQIFFELWSIATTGNNLLLPVPSMLTYGDQFMNNLLESHGDLNNMNEHEMAYFFQLSTMICRYLVRRQPTRAASYLEPIVKTFPKLEAIIVEKVPQTEILYSFTLLSLGAVAMYKDRDVEKAEEYFLKVASQATLADNDSNPELAIKRRWLEMNAYLSLQELYMNNEKQLDRRGKIREAAKDAFKKYKKLVSTSSSDRTKTLALGYVPAALVEWAMTSPQDPQISSLLSLSEQGAETAGLLKVAPMLGEASRLLKNGKTAEARQVLLEAVSQAMSAEDKEAEYPCQLNLAIIASQEGNIAAADLHLRRLKILEEELHGGAYVPLSSLKVVSAAKASVLEVNI</sequence>
<feature type="domain" description="CHAT" evidence="1">
    <location>
        <begin position="128"/>
        <end position="365"/>
    </location>
</feature>
<accession>A0A3E2HAT0</accession>